<dbReference type="SUPFAM" id="SSF160904">
    <property type="entry name" value="Jann2411-like"/>
    <property type="match status" value="1"/>
</dbReference>
<comment type="caution">
    <text evidence="2">The sequence shown here is derived from an EMBL/GenBank/DDBJ whole genome shotgun (WGS) entry which is preliminary data.</text>
</comment>
<name>A0A9X2YYM0_9MYCO</name>
<reference evidence="2" key="1">
    <citation type="submission" date="2020-07" db="EMBL/GenBank/DDBJ databases">
        <authorList>
            <person name="Pettersson B.M.F."/>
            <person name="Behra P.R.K."/>
            <person name="Ramesh M."/>
            <person name="Das S."/>
            <person name="Dasgupta S."/>
            <person name="Kirsebom L.A."/>
        </authorList>
    </citation>
    <scope>NUCLEOTIDE SEQUENCE</scope>
    <source>
        <strain evidence="2">DSM 44838</strain>
    </source>
</reference>
<dbReference type="PANTHER" id="PTHR35525">
    <property type="entry name" value="BLL6575 PROTEIN"/>
    <property type="match status" value="1"/>
</dbReference>
<dbReference type="Gene3D" id="1.10.3300.10">
    <property type="entry name" value="Jann2411-like domain"/>
    <property type="match status" value="1"/>
</dbReference>
<dbReference type="InterPro" id="IPR010852">
    <property type="entry name" value="ABATE"/>
</dbReference>
<accession>A0A9X2YYM0</accession>
<dbReference type="AlphaFoldDB" id="A0A9X2YYM0"/>
<evidence type="ECO:0000313" key="3">
    <source>
        <dbReference type="Proteomes" id="UP001141629"/>
    </source>
</evidence>
<protein>
    <submittedName>
        <fullName evidence="2">CGNR zinc finger domain-containing protein</fullName>
    </submittedName>
</protein>
<dbReference type="Pfam" id="PF07336">
    <property type="entry name" value="ABATE"/>
    <property type="match status" value="1"/>
</dbReference>
<proteinExistence type="predicted"/>
<reference evidence="2" key="2">
    <citation type="journal article" date="2022" name="BMC Genomics">
        <title>Comparative genome analysis of mycobacteria focusing on tRNA and non-coding RNA.</title>
        <authorList>
            <person name="Behra P.R.K."/>
            <person name="Pettersson B.M.F."/>
            <person name="Ramesh M."/>
            <person name="Das S."/>
            <person name="Dasgupta S."/>
            <person name="Kirsebom L.A."/>
        </authorList>
    </citation>
    <scope>NUCLEOTIDE SEQUENCE</scope>
    <source>
        <strain evidence="2">DSM 44838</strain>
    </source>
</reference>
<dbReference type="Pfam" id="PF11706">
    <property type="entry name" value="zf-CGNR"/>
    <property type="match status" value="1"/>
</dbReference>
<dbReference type="InterPro" id="IPR021005">
    <property type="entry name" value="Znf_CGNR"/>
</dbReference>
<dbReference type="RefSeq" id="WP_263994791.1">
    <property type="nucleotide sequence ID" value="NZ_JACKVK010000004.1"/>
</dbReference>
<feature type="domain" description="Zinc finger CGNR" evidence="1">
    <location>
        <begin position="152"/>
        <end position="195"/>
    </location>
</feature>
<dbReference type="Proteomes" id="UP001141629">
    <property type="component" value="Unassembled WGS sequence"/>
</dbReference>
<dbReference type="PANTHER" id="PTHR35525:SF3">
    <property type="entry name" value="BLL6575 PROTEIN"/>
    <property type="match status" value="1"/>
</dbReference>
<dbReference type="EMBL" id="JACKVK010000004">
    <property type="protein sequence ID" value="MCV7420000.1"/>
    <property type="molecule type" value="Genomic_DNA"/>
</dbReference>
<organism evidence="2 3">
    <name type="scientific">Mycobacterium yunnanensis</name>
    <dbReference type="NCBI Taxonomy" id="368477"/>
    <lineage>
        <taxon>Bacteria</taxon>
        <taxon>Bacillati</taxon>
        <taxon>Actinomycetota</taxon>
        <taxon>Actinomycetes</taxon>
        <taxon>Mycobacteriales</taxon>
        <taxon>Mycobacteriaceae</taxon>
        <taxon>Mycobacterium</taxon>
    </lineage>
</organism>
<evidence type="ECO:0000259" key="1">
    <source>
        <dbReference type="Pfam" id="PF11706"/>
    </source>
</evidence>
<gene>
    <name evidence="2" type="ORF">H7K45_05570</name>
</gene>
<sequence>MNAVSWRATSDFAMDAAPGELGLVHDLMNTVSGGKPNRVDLLADLDSARAWLETSLNSLAAATKSPRVEIELLADDLDGLRALRADLRHVAAMNHDGADPHSDGPLQSATAGLQLNGDGTVVLRPRGSGARQLTSLVLSVILRAQLADTWRRVKVCRNPKCAAVFYDRSRNNSGVWHDVRVCGNAANLRASRARRQAMTKKP</sequence>
<dbReference type="InterPro" id="IPR023286">
    <property type="entry name" value="ABATE_dom_sf"/>
</dbReference>
<evidence type="ECO:0000313" key="2">
    <source>
        <dbReference type="EMBL" id="MCV7420000.1"/>
    </source>
</evidence>
<keyword evidence="3" id="KW-1185">Reference proteome</keyword>